<dbReference type="SUPFAM" id="SSF55826">
    <property type="entry name" value="YbaK/ProRS associated domain"/>
    <property type="match status" value="1"/>
</dbReference>
<keyword evidence="3 4" id="KW-0456">Lyase</keyword>
<dbReference type="GO" id="GO:0006412">
    <property type="term" value="P:translation"/>
    <property type="evidence" value="ECO:0007669"/>
    <property type="project" value="UniProtKB-KW"/>
</dbReference>
<dbReference type="Pfam" id="PF04073">
    <property type="entry name" value="tRNA_edit"/>
    <property type="match status" value="1"/>
</dbReference>
<dbReference type="PANTHER" id="PTHR30411">
    <property type="entry name" value="CYTOPLASMIC PROTEIN"/>
    <property type="match status" value="1"/>
</dbReference>
<dbReference type="AlphaFoldDB" id="A0AAU7G5S3"/>
<protein>
    <recommendedName>
        <fullName evidence="4">Cys-tRNA(Pro)/Cys-tRNA(Cys) deacylase</fullName>
        <ecNumber evidence="4">4.2.-.-</ecNumber>
    </recommendedName>
</protein>
<feature type="domain" description="YbaK/aminoacyl-tRNA synthetase-associated" evidence="5">
    <location>
        <begin position="60"/>
        <end position="164"/>
    </location>
</feature>
<dbReference type="NCBIfam" id="TIGR00011">
    <property type="entry name" value="YbaK_EbsC"/>
    <property type="match status" value="1"/>
</dbReference>
<dbReference type="GO" id="GO:0002161">
    <property type="term" value="F:aminoacyl-tRNA deacylase activity"/>
    <property type="evidence" value="ECO:0007669"/>
    <property type="project" value="InterPro"/>
</dbReference>
<keyword evidence="2 4" id="KW-0648">Protein biosynthesis</keyword>
<gene>
    <name evidence="6" type="primary">ybaK</name>
    <name evidence="6" type="ORF">ABG084_07800</name>
</gene>
<evidence type="ECO:0000313" key="6">
    <source>
        <dbReference type="EMBL" id="XBM45331.1"/>
    </source>
</evidence>
<proteinExistence type="inferred from homology"/>
<name>A0AAU7G5S3_9LACO</name>
<organism evidence="6">
    <name type="scientific">Lactobacillus sp. JCM 1131</name>
    <dbReference type="NCBI Taxonomy" id="3153753"/>
    <lineage>
        <taxon>Bacteria</taxon>
        <taxon>Bacillati</taxon>
        <taxon>Bacillota</taxon>
        <taxon>Bacilli</taxon>
        <taxon>Lactobacillales</taxon>
        <taxon>Lactobacillaceae</taxon>
        <taxon>Lactobacillus</taxon>
    </lineage>
</organism>
<dbReference type="CDD" id="cd00002">
    <property type="entry name" value="YbaK_deacylase"/>
    <property type="match status" value="1"/>
</dbReference>
<evidence type="ECO:0000256" key="3">
    <source>
        <dbReference type="ARBA" id="ARBA00023239"/>
    </source>
</evidence>
<dbReference type="GO" id="GO:0016829">
    <property type="term" value="F:lyase activity"/>
    <property type="evidence" value="ECO:0007669"/>
    <property type="project" value="UniProtKB-KW"/>
</dbReference>
<dbReference type="InterPro" id="IPR007214">
    <property type="entry name" value="YbaK/aa-tRNA-synth-assoc-dom"/>
</dbReference>
<dbReference type="EMBL" id="CP157383">
    <property type="protein sequence ID" value="XBM45331.1"/>
    <property type="molecule type" value="Genomic_DNA"/>
</dbReference>
<dbReference type="InterPro" id="IPR004369">
    <property type="entry name" value="Prolyl-tRNA_editing_YbaK/EbsC"/>
</dbReference>
<dbReference type="PANTHER" id="PTHR30411:SF0">
    <property type="entry name" value="CYS-TRNA(PRO)_CYS-TRNA(CYS) DEACYLASE YBAK"/>
    <property type="match status" value="1"/>
</dbReference>
<dbReference type="Gene3D" id="3.90.960.10">
    <property type="entry name" value="YbaK/aminoacyl-tRNA synthetase-associated domain"/>
    <property type="match status" value="1"/>
</dbReference>
<dbReference type="EC" id="4.2.-.-" evidence="4"/>
<evidence type="ECO:0000256" key="2">
    <source>
        <dbReference type="ARBA" id="ARBA00022917"/>
    </source>
</evidence>
<dbReference type="InterPro" id="IPR036754">
    <property type="entry name" value="YbaK/aa-tRNA-synt-asso_dom_sf"/>
</dbReference>
<accession>A0AAU7G5S3</accession>
<evidence type="ECO:0000256" key="4">
    <source>
        <dbReference type="PIRNR" id="PIRNR006181"/>
    </source>
</evidence>
<sequence length="174" mass="19450">MILKGEKNVEKNKKKKLNKTLVEKMLDQQKIPYKQLSFNTIQKGDVKQMDTSILDDEEALVYKTLVCEGNKNSPVVGVVPVTEHLSMKKLAKASGNKKCELLPLKKLVATTGYVHGANTPIGIYQKHHFPIYLDSGMKEHDQIAVSSGEVGRSIMINPEDLQKITEATFVDLLE</sequence>
<reference evidence="6" key="1">
    <citation type="submission" date="2024-05" db="EMBL/GenBank/DDBJ databases">
        <authorList>
            <person name="Lee M.W."/>
            <person name="Lee J.K."/>
            <person name="Kim J.M."/>
            <person name="Choi D.G."/>
            <person name="Baek J.H."/>
            <person name="Bayburt H."/>
            <person name="Jung J.J."/>
            <person name="Han D.M."/>
            <person name="Jeon C.O."/>
        </authorList>
    </citation>
    <scope>NUCLEOTIDE SEQUENCE</scope>
    <source>
        <strain evidence="6">JCM 1131</strain>
    </source>
</reference>
<comment type="similarity">
    <text evidence="1 4">Belongs to the prolyl-tRNA editing family. YbaK/EbsC subfamily.</text>
</comment>
<dbReference type="PIRSF" id="PIRSF006181">
    <property type="entry name" value="EbsC_YbaK"/>
    <property type="match status" value="1"/>
</dbReference>
<dbReference type="RefSeq" id="WP_270508157.1">
    <property type="nucleotide sequence ID" value="NZ_CP157383.1"/>
</dbReference>
<evidence type="ECO:0000259" key="5">
    <source>
        <dbReference type="Pfam" id="PF04073"/>
    </source>
</evidence>
<evidence type="ECO:0000256" key="1">
    <source>
        <dbReference type="ARBA" id="ARBA00009798"/>
    </source>
</evidence>